<protein>
    <recommendedName>
        <fullName evidence="5">Iron-binding zinc finger CDGSH type domain-containing protein</fullName>
    </recommendedName>
</protein>
<dbReference type="InterPro" id="IPR018967">
    <property type="entry name" value="FeS-contain_CDGSH-typ"/>
</dbReference>
<sequence>MSEQGKRYSNGEVTVLWQAEKCIHSRRCFSGLPAVFDPAGRPWIRINAAASADIVRQVRECPSGALSLVDERQRGTAEGVLQIEPQTDGPLLVRGPVMVALADGAVESCPGPTTALCRCGASANKPFCDGSHQRIGFKSR</sequence>
<evidence type="ECO:0000256" key="1">
    <source>
        <dbReference type="ARBA" id="ARBA00022714"/>
    </source>
</evidence>
<evidence type="ECO:0000256" key="2">
    <source>
        <dbReference type="ARBA" id="ARBA00022723"/>
    </source>
</evidence>
<organism evidence="6 7">
    <name type="scientific">Jeongeupia chitinilytica</name>
    <dbReference type="NCBI Taxonomy" id="1041641"/>
    <lineage>
        <taxon>Bacteria</taxon>
        <taxon>Pseudomonadati</taxon>
        <taxon>Pseudomonadota</taxon>
        <taxon>Betaproteobacteria</taxon>
        <taxon>Neisseriales</taxon>
        <taxon>Chitinibacteraceae</taxon>
        <taxon>Jeongeupia</taxon>
    </lineage>
</organism>
<dbReference type="InterPro" id="IPR010693">
    <property type="entry name" value="Divergent_4Fe-4S_mono-cluster"/>
</dbReference>
<comment type="caution">
    <text evidence="6">The sequence shown here is derived from an EMBL/GenBank/DDBJ whole genome shotgun (WGS) entry which is preliminary data.</text>
</comment>
<dbReference type="SMART" id="SM00704">
    <property type="entry name" value="ZnF_CDGSH"/>
    <property type="match status" value="1"/>
</dbReference>
<accession>A0ABQ3H3Q7</accession>
<evidence type="ECO:0000256" key="3">
    <source>
        <dbReference type="ARBA" id="ARBA00023004"/>
    </source>
</evidence>
<dbReference type="Pfam" id="PF06902">
    <property type="entry name" value="Fer4_19"/>
    <property type="match status" value="1"/>
</dbReference>
<keyword evidence="2" id="KW-0479">Metal-binding</keyword>
<dbReference type="EMBL" id="BMYO01000011">
    <property type="protein sequence ID" value="GHD68961.1"/>
    <property type="molecule type" value="Genomic_DNA"/>
</dbReference>
<dbReference type="Proteomes" id="UP000604737">
    <property type="component" value="Unassembled WGS sequence"/>
</dbReference>
<name>A0ABQ3H3Q7_9NEIS</name>
<evidence type="ECO:0000259" key="5">
    <source>
        <dbReference type="SMART" id="SM00704"/>
    </source>
</evidence>
<evidence type="ECO:0000313" key="6">
    <source>
        <dbReference type="EMBL" id="GHD68961.1"/>
    </source>
</evidence>
<evidence type="ECO:0000313" key="7">
    <source>
        <dbReference type="Proteomes" id="UP000604737"/>
    </source>
</evidence>
<dbReference type="Pfam" id="PF09360">
    <property type="entry name" value="zf-CDGSH"/>
    <property type="match status" value="1"/>
</dbReference>
<feature type="domain" description="Iron-binding zinc finger CDGSH type" evidence="5">
    <location>
        <begin position="94"/>
        <end position="138"/>
    </location>
</feature>
<keyword evidence="7" id="KW-1185">Reference proteome</keyword>
<proteinExistence type="predicted"/>
<keyword evidence="4" id="KW-0411">Iron-sulfur</keyword>
<gene>
    <name evidence="6" type="ORF">GCM10007350_34950</name>
</gene>
<dbReference type="InterPro" id="IPR042216">
    <property type="entry name" value="MitoNEET_CISD"/>
</dbReference>
<keyword evidence="3" id="KW-0408">Iron</keyword>
<reference evidence="7" key="1">
    <citation type="journal article" date="2019" name="Int. J. Syst. Evol. Microbiol.">
        <title>The Global Catalogue of Microorganisms (GCM) 10K type strain sequencing project: providing services to taxonomists for standard genome sequencing and annotation.</title>
        <authorList>
            <consortium name="The Broad Institute Genomics Platform"/>
            <consortium name="The Broad Institute Genome Sequencing Center for Infectious Disease"/>
            <person name="Wu L."/>
            <person name="Ma J."/>
        </authorList>
    </citation>
    <scope>NUCLEOTIDE SEQUENCE [LARGE SCALE GENOMIC DNA]</scope>
    <source>
        <strain evidence="7">KCTC 23701</strain>
    </source>
</reference>
<dbReference type="RefSeq" id="WP_189462247.1">
    <property type="nucleotide sequence ID" value="NZ_BMYO01000011.1"/>
</dbReference>
<evidence type="ECO:0000256" key="4">
    <source>
        <dbReference type="ARBA" id="ARBA00023014"/>
    </source>
</evidence>
<keyword evidence="1" id="KW-0001">2Fe-2S</keyword>
<dbReference type="Gene3D" id="3.40.5.90">
    <property type="entry name" value="CDGSH iron-sulfur domain, mitoNEET-type"/>
    <property type="match status" value="1"/>
</dbReference>